<dbReference type="PANTHER" id="PTHR35291">
    <property type="entry name" value="PROTEIN SHROOM-LIKE"/>
    <property type="match status" value="1"/>
</dbReference>
<gene>
    <name evidence="2" type="ORF">VitviT2T_005540</name>
</gene>
<protein>
    <submittedName>
        <fullName evidence="2">Uncharacterized protein</fullName>
    </submittedName>
</protein>
<reference evidence="2 3" key="1">
    <citation type="journal article" date="2023" name="Hortic Res">
        <title>The complete reference genome for grapevine (Vitis vinifera L.) genetics and breeding.</title>
        <authorList>
            <person name="Shi X."/>
            <person name="Cao S."/>
            <person name="Wang X."/>
            <person name="Huang S."/>
            <person name="Wang Y."/>
            <person name="Liu Z."/>
            <person name="Liu W."/>
            <person name="Leng X."/>
            <person name="Peng Y."/>
            <person name="Wang N."/>
            <person name="Wang Y."/>
            <person name="Ma Z."/>
            <person name="Xu X."/>
            <person name="Zhang F."/>
            <person name="Xue H."/>
            <person name="Zhong H."/>
            <person name="Wang Y."/>
            <person name="Zhang K."/>
            <person name="Velt A."/>
            <person name="Avia K."/>
            <person name="Holtgrawe D."/>
            <person name="Grimplet J."/>
            <person name="Matus J.T."/>
            <person name="Ware D."/>
            <person name="Wu X."/>
            <person name="Wang H."/>
            <person name="Liu C."/>
            <person name="Fang Y."/>
            <person name="Rustenholz C."/>
            <person name="Cheng Z."/>
            <person name="Xiao H."/>
            <person name="Zhou Y."/>
        </authorList>
    </citation>
    <scope>NUCLEOTIDE SEQUENCE [LARGE SCALE GENOMIC DNA]</scope>
    <source>
        <strain evidence="3">cv. Pinot noir / PN40024</strain>
        <tissue evidence="2">Leaf</tissue>
    </source>
</reference>
<dbReference type="EMBL" id="CP126651">
    <property type="protein sequence ID" value="WJZ86040.1"/>
    <property type="molecule type" value="Genomic_DNA"/>
</dbReference>
<organism evidence="2 3">
    <name type="scientific">Vitis vinifera</name>
    <name type="common">Grape</name>
    <dbReference type="NCBI Taxonomy" id="29760"/>
    <lineage>
        <taxon>Eukaryota</taxon>
        <taxon>Viridiplantae</taxon>
        <taxon>Streptophyta</taxon>
        <taxon>Embryophyta</taxon>
        <taxon>Tracheophyta</taxon>
        <taxon>Spermatophyta</taxon>
        <taxon>Magnoliopsida</taxon>
        <taxon>eudicotyledons</taxon>
        <taxon>Gunneridae</taxon>
        <taxon>Pentapetalae</taxon>
        <taxon>rosids</taxon>
        <taxon>Vitales</taxon>
        <taxon>Vitaceae</taxon>
        <taxon>Viteae</taxon>
        <taxon>Vitis</taxon>
    </lineage>
</organism>
<proteinExistence type="predicted"/>
<evidence type="ECO:0000313" key="3">
    <source>
        <dbReference type="Proteomes" id="UP001227230"/>
    </source>
</evidence>
<name>A0ABY9BT37_VITVI</name>
<dbReference type="Proteomes" id="UP001227230">
    <property type="component" value="Chromosome 4"/>
</dbReference>
<keyword evidence="3" id="KW-1185">Reference proteome</keyword>
<sequence length="199" mass="22246">MARREGVRINDLAASNKVFEVVGSELKSQRKPNHILSLFWIERLQKQHTHHKCSSHPQPTPTLFHKSLLYASSSNPAAGFSGQAMIRALSTRRSHRGYDQLGKEQPLVGAEEAQLKRVKSLPAGVFGSSKKLAPESTSQPNPPSKQTKKASKSHPLFGLFYGRRKGKTTAKPEFSRYIEYVREGGVWDTNSNTPVIHFK</sequence>
<feature type="region of interest" description="Disordered" evidence="1">
    <location>
        <begin position="126"/>
        <end position="153"/>
    </location>
</feature>
<dbReference type="PANTHER" id="PTHR35291:SF3">
    <property type="entry name" value="PROTEIN SHROOM-LIKE"/>
    <property type="match status" value="1"/>
</dbReference>
<accession>A0ABY9BT37</accession>
<evidence type="ECO:0000313" key="2">
    <source>
        <dbReference type="EMBL" id="WJZ86040.1"/>
    </source>
</evidence>
<evidence type="ECO:0000256" key="1">
    <source>
        <dbReference type="SAM" id="MobiDB-lite"/>
    </source>
</evidence>